<dbReference type="PANTHER" id="PTHR43798:SF31">
    <property type="entry name" value="AB HYDROLASE SUPERFAMILY PROTEIN YCLE"/>
    <property type="match status" value="1"/>
</dbReference>
<proteinExistence type="predicted"/>
<dbReference type="Pfam" id="PF00561">
    <property type="entry name" value="Abhydrolase_1"/>
    <property type="match status" value="1"/>
</dbReference>
<dbReference type="GO" id="GO:0016787">
    <property type="term" value="F:hydrolase activity"/>
    <property type="evidence" value="ECO:0007669"/>
    <property type="project" value="UniProtKB-KW"/>
</dbReference>
<protein>
    <submittedName>
        <fullName evidence="3">Pimeloyl-ACP methyl ester carboxylesterase</fullName>
    </submittedName>
</protein>
<evidence type="ECO:0000259" key="2">
    <source>
        <dbReference type="Pfam" id="PF00561"/>
    </source>
</evidence>
<dbReference type="AlphaFoldDB" id="A0A239DSG6"/>
<dbReference type="InterPro" id="IPR000073">
    <property type="entry name" value="AB_hydrolase_1"/>
</dbReference>
<feature type="domain" description="AB hydrolase-1" evidence="2">
    <location>
        <begin position="36"/>
        <end position="136"/>
    </location>
</feature>
<keyword evidence="4" id="KW-1185">Reference proteome</keyword>
<evidence type="ECO:0000313" key="3">
    <source>
        <dbReference type="EMBL" id="SNS34868.1"/>
    </source>
</evidence>
<dbReference type="InterPro" id="IPR029058">
    <property type="entry name" value="AB_hydrolase_fold"/>
</dbReference>
<dbReference type="InterPro" id="IPR050266">
    <property type="entry name" value="AB_hydrolase_sf"/>
</dbReference>
<gene>
    <name evidence="3" type="ORF">SAMN05216252_105118</name>
</gene>
<dbReference type="RefSeq" id="WP_179279755.1">
    <property type="nucleotide sequence ID" value="NZ_FZOF01000005.1"/>
</dbReference>
<dbReference type="SUPFAM" id="SSF53474">
    <property type="entry name" value="alpha/beta-Hydrolases"/>
    <property type="match status" value="1"/>
</dbReference>
<dbReference type="PANTHER" id="PTHR43798">
    <property type="entry name" value="MONOACYLGLYCEROL LIPASE"/>
    <property type="match status" value="1"/>
</dbReference>
<evidence type="ECO:0000313" key="4">
    <source>
        <dbReference type="Proteomes" id="UP000198280"/>
    </source>
</evidence>
<evidence type="ECO:0000256" key="1">
    <source>
        <dbReference type="ARBA" id="ARBA00022801"/>
    </source>
</evidence>
<dbReference type="Gene3D" id="3.40.50.1820">
    <property type="entry name" value="alpha/beta hydrolase"/>
    <property type="match status" value="1"/>
</dbReference>
<sequence>MDDVTTGLPSEERREGEVVTNDGVRLHYTEAGAGEPLVLIPGFAQSAAEFGPQIDGLSSGRRRVIAPDNRGHGRSGRPGHGYRIARLAMDLRNVLDALALRDVSLLAHSMGCQVVWSYWDLFGGERIARLVLVDQPPVISSIRAGAGDEAPPSAVFTPEMSEGIVAGLRGTPESAAATSRAIVGMLHGPSLPDAEVEWLVEQNRLFPPQHAAALHLDHCGSDWRDVLPRIDVPTLVIGGELSFFPPGTTEWVASLIPGARARVFSAAEGGSHLMFRENPALFNRIVAGFLDEPGTGTGSGRPG</sequence>
<keyword evidence="1" id="KW-0378">Hydrolase</keyword>
<organism evidence="3 4">
    <name type="scientific">Actinacidiphila glaucinigra</name>
    <dbReference type="NCBI Taxonomy" id="235986"/>
    <lineage>
        <taxon>Bacteria</taxon>
        <taxon>Bacillati</taxon>
        <taxon>Actinomycetota</taxon>
        <taxon>Actinomycetes</taxon>
        <taxon>Kitasatosporales</taxon>
        <taxon>Streptomycetaceae</taxon>
        <taxon>Actinacidiphila</taxon>
    </lineage>
</organism>
<dbReference type="GO" id="GO:0016020">
    <property type="term" value="C:membrane"/>
    <property type="evidence" value="ECO:0007669"/>
    <property type="project" value="TreeGrafter"/>
</dbReference>
<name>A0A239DSG6_9ACTN</name>
<dbReference type="EMBL" id="FZOF01000005">
    <property type="protein sequence ID" value="SNS34868.1"/>
    <property type="molecule type" value="Genomic_DNA"/>
</dbReference>
<reference evidence="3 4" key="1">
    <citation type="submission" date="2017-06" db="EMBL/GenBank/DDBJ databases">
        <authorList>
            <person name="Kim H.J."/>
            <person name="Triplett B.A."/>
        </authorList>
    </citation>
    <scope>NUCLEOTIDE SEQUENCE [LARGE SCALE GENOMIC DNA]</scope>
    <source>
        <strain evidence="3 4">CGMCC 4.1858</strain>
    </source>
</reference>
<accession>A0A239DSG6</accession>
<dbReference type="Proteomes" id="UP000198280">
    <property type="component" value="Unassembled WGS sequence"/>
</dbReference>